<dbReference type="EMBL" id="ACLF03000001">
    <property type="protein sequence ID" value="EFQ84716.1"/>
    <property type="molecule type" value="Genomic_DNA"/>
</dbReference>
<protein>
    <recommendedName>
        <fullName evidence="3">Phage head-tail adaptor</fullName>
    </recommendedName>
</protein>
<keyword evidence="2" id="KW-1185">Reference proteome</keyword>
<sequence length="134" mass="14753">MNIFRSGLPVLRQSAGARMEDQCVVEYSTGRAEQDPDTGREVEAWAVLFASRCRIKDRGFADSDRTIGNQRQTDGTTEIHLPWDCPDVSADQRIRITGIGPGTADRHLGKVFIIGTDHDLSDATATRLVVKEAP</sequence>
<name>E2S7Q0_9ACTN</name>
<dbReference type="Pfam" id="PF19586">
    <property type="entry name" value="DUF6093"/>
    <property type="match status" value="1"/>
</dbReference>
<evidence type="ECO:0000313" key="1">
    <source>
        <dbReference type="EMBL" id="EFQ84716.1"/>
    </source>
</evidence>
<gene>
    <name evidence="1" type="ORF">HMPREF0063_10057</name>
</gene>
<evidence type="ECO:0008006" key="3">
    <source>
        <dbReference type="Google" id="ProtNLM"/>
    </source>
</evidence>
<reference evidence="1" key="1">
    <citation type="submission" date="2010-08" db="EMBL/GenBank/DDBJ databases">
        <authorList>
            <person name="Muzny D."/>
            <person name="Qin X."/>
            <person name="Buhay C."/>
            <person name="Dugan-Rocha S."/>
            <person name="Ding Y."/>
            <person name="Chen G."/>
            <person name="Hawes A."/>
            <person name="Holder M."/>
            <person name="Jhangiani S."/>
            <person name="Johnson A."/>
            <person name="Khan Z."/>
            <person name="Li Z."/>
            <person name="Liu W."/>
            <person name="Liu X."/>
            <person name="Perez L."/>
            <person name="Shen H."/>
            <person name="Wang Q."/>
            <person name="Watt J."/>
            <person name="Xi L."/>
            <person name="Xin Y."/>
            <person name="Zhou J."/>
            <person name="Deng J."/>
            <person name="Jiang H."/>
            <person name="Liu Y."/>
            <person name="Qu J."/>
            <person name="Song X.-Z."/>
            <person name="Zhang L."/>
            <person name="Villasana D."/>
            <person name="Johnson A."/>
            <person name="Liu J."/>
            <person name="Liyanage D."/>
            <person name="Lorensuhewa L."/>
            <person name="Robinson T."/>
            <person name="Song A."/>
            <person name="Song B.-B."/>
            <person name="Dinh H."/>
            <person name="Thornton R."/>
            <person name="Coyle M."/>
            <person name="Francisco L."/>
            <person name="Jackson L."/>
            <person name="Javaid M."/>
            <person name="Korchina V."/>
            <person name="Kovar C."/>
            <person name="Mata R."/>
            <person name="Mathew T."/>
            <person name="Ngo R."/>
            <person name="Nguyen L."/>
            <person name="Nguyen N."/>
            <person name="Okwuonu G."/>
            <person name="Ongeri F."/>
            <person name="Pham C."/>
            <person name="Simmons D."/>
            <person name="Wilczek-Boney K."/>
            <person name="Hale W."/>
            <person name="Jakkamsetti A."/>
            <person name="Pham P."/>
            <person name="Ruth R."/>
            <person name="San Lucas F."/>
            <person name="Warren J."/>
            <person name="Zhang J."/>
            <person name="Zhao Z."/>
            <person name="Zhou C."/>
            <person name="Zhu D."/>
            <person name="Lee S."/>
            <person name="Bess C."/>
            <person name="Blankenburg K."/>
            <person name="Forbes L."/>
            <person name="Fu Q."/>
            <person name="Gubbala S."/>
            <person name="Hirani K."/>
            <person name="Jayaseelan J.C."/>
            <person name="Lara F."/>
            <person name="Munidasa M."/>
            <person name="Palculict T."/>
            <person name="Patil S."/>
            <person name="Pu L.-L."/>
            <person name="Saada N."/>
            <person name="Tang L."/>
            <person name="Weissenberger G."/>
            <person name="Zhu Y."/>
            <person name="Hemphill L."/>
            <person name="Shang Y."/>
            <person name="Youmans B."/>
            <person name="Ayvaz T."/>
            <person name="Ross M."/>
            <person name="Santibanez J."/>
            <person name="Aqrawi P."/>
            <person name="Gross S."/>
            <person name="Joshi V."/>
            <person name="Fowler G."/>
            <person name="Nazareth L."/>
            <person name="Reid J."/>
            <person name="Worley K."/>
            <person name="Petrosino J."/>
            <person name="Highlander S."/>
            <person name="Gibbs R."/>
        </authorList>
    </citation>
    <scope>NUCLEOTIDE SEQUENCE [LARGE SCALE GENOMIC DNA]</scope>
    <source>
        <strain evidence="1">DSM 15272</strain>
    </source>
</reference>
<dbReference type="RefSeq" id="WP_007076624.1">
    <property type="nucleotide sequence ID" value="NZ_CM001024.1"/>
</dbReference>
<dbReference type="InterPro" id="IPR046075">
    <property type="entry name" value="DUF6093"/>
</dbReference>
<organism evidence="1 2">
    <name type="scientific">Aeromicrobium marinum DSM 15272</name>
    <dbReference type="NCBI Taxonomy" id="585531"/>
    <lineage>
        <taxon>Bacteria</taxon>
        <taxon>Bacillati</taxon>
        <taxon>Actinomycetota</taxon>
        <taxon>Actinomycetes</taxon>
        <taxon>Propionibacteriales</taxon>
        <taxon>Nocardioidaceae</taxon>
        <taxon>Aeromicrobium</taxon>
    </lineage>
</organism>
<dbReference type="STRING" id="585531.HMPREF0063_10057"/>
<dbReference type="Proteomes" id="UP000003111">
    <property type="component" value="Unassembled WGS sequence"/>
</dbReference>
<comment type="caution">
    <text evidence="1">The sequence shown here is derived from an EMBL/GenBank/DDBJ whole genome shotgun (WGS) entry which is preliminary data.</text>
</comment>
<dbReference type="HOGENOM" id="CLU_1914682_0_0_11"/>
<proteinExistence type="predicted"/>
<evidence type="ECO:0000313" key="2">
    <source>
        <dbReference type="Proteomes" id="UP000003111"/>
    </source>
</evidence>
<accession>E2S7Q0</accession>
<dbReference type="AlphaFoldDB" id="E2S7Q0"/>